<keyword evidence="5" id="KW-0808">Transferase</keyword>
<feature type="transmembrane region" description="Helical" evidence="13">
    <location>
        <begin position="12"/>
        <end position="29"/>
    </location>
</feature>
<gene>
    <name evidence="16" type="ORF">LY11_01896</name>
</gene>
<feature type="transmembrane region" description="Helical" evidence="13">
    <location>
        <begin position="202"/>
        <end position="223"/>
    </location>
</feature>
<dbReference type="PANTHER" id="PTHR42878:SF7">
    <property type="entry name" value="SENSOR HISTIDINE KINASE GLRK"/>
    <property type="match status" value="1"/>
</dbReference>
<feature type="transmembrane region" description="Helical" evidence="13">
    <location>
        <begin position="136"/>
        <end position="156"/>
    </location>
</feature>
<dbReference type="InterPro" id="IPR003594">
    <property type="entry name" value="HATPase_dom"/>
</dbReference>
<dbReference type="GO" id="GO:0016020">
    <property type="term" value="C:membrane"/>
    <property type="evidence" value="ECO:0007669"/>
    <property type="project" value="UniProtKB-SubCell"/>
</dbReference>
<keyword evidence="11" id="KW-0902">Two-component regulatory system</keyword>
<dbReference type="Proteomes" id="UP000249754">
    <property type="component" value="Unassembled WGS sequence"/>
</dbReference>
<keyword evidence="7" id="KW-0547">Nucleotide-binding</keyword>
<evidence type="ECO:0000256" key="13">
    <source>
        <dbReference type="SAM" id="Phobius"/>
    </source>
</evidence>
<dbReference type="Gene3D" id="3.30.450.20">
    <property type="entry name" value="PAS domain"/>
    <property type="match status" value="1"/>
</dbReference>
<evidence type="ECO:0000256" key="7">
    <source>
        <dbReference type="ARBA" id="ARBA00022741"/>
    </source>
</evidence>
<dbReference type="AlphaFoldDB" id="A0A327SXL4"/>
<evidence type="ECO:0000256" key="8">
    <source>
        <dbReference type="ARBA" id="ARBA00022777"/>
    </source>
</evidence>
<dbReference type="InterPro" id="IPR036890">
    <property type="entry name" value="HATPase_C_sf"/>
</dbReference>
<dbReference type="PANTHER" id="PTHR42878">
    <property type="entry name" value="TWO-COMPONENT HISTIDINE KINASE"/>
    <property type="match status" value="1"/>
</dbReference>
<dbReference type="InterPro" id="IPR013656">
    <property type="entry name" value="PAS_4"/>
</dbReference>
<evidence type="ECO:0000259" key="15">
    <source>
        <dbReference type="PROSITE" id="PS50112"/>
    </source>
</evidence>
<feature type="transmembrane region" description="Helical" evidence="13">
    <location>
        <begin position="35"/>
        <end position="55"/>
    </location>
</feature>
<evidence type="ECO:0000256" key="2">
    <source>
        <dbReference type="ARBA" id="ARBA00004141"/>
    </source>
</evidence>
<accession>A0A327SXL4</accession>
<dbReference type="InterPro" id="IPR005467">
    <property type="entry name" value="His_kinase_dom"/>
</dbReference>
<dbReference type="GO" id="GO:0030295">
    <property type="term" value="F:protein kinase activator activity"/>
    <property type="evidence" value="ECO:0007669"/>
    <property type="project" value="TreeGrafter"/>
</dbReference>
<dbReference type="GO" id="GO:0000155">
    <property type="term" value="F:phosphorelay sensor kinase activity"/>
    <property type="evidence" value="ECO:0007669"/>
    <property type="project" value="InterPro"/>
</dbReference>
<dbReference type="SUPFAM" id="SSF55785">
    <property type="entry name" value="PYP-like sensor domain (PAS domain)"/>
    <property type="match status" value="1"/>
</dbReference>
<dbReference type="InterPro" id="IPR003661">
    <property type="entry name" value="HisK_dim/P_dom"/>
</dbReference>
<evidence type="ECO:0000256" key="12">
    <source>
        <dbReference type="ARBA" id="ARBA00023136"/>
    </source>
</evidence>
<dbReference type="SUPFAM" id="SSF55874">
    <property type="entry name" value="ATPase domain of HSP90 chaperone/DNA topoisomerase II/histidine kinase"/>
    <property type="match status" value="1"/>
</dbReference>
<evidence type="ECO:0000256" key="11">
    <source>
        <dbReference type="ARBA" id="ARBA00023012"/>
    </source>
</evidence>
<feature type="domain" description="Histidine kinase" evidence="14">
    <location>
        <begin position="401"/>
        <end position="619"/>
    </location>
</feature>
<dbReference type="InterPro" id="IPR004358">
    <property type="entry name" value="Sig_transdc_His_kin-like_C"/>
</dbReference>
<organism evidence="16 17">
    <name type="scientific">Pedobacter cryoconitis</name>
    <dbReference type="NCBI Taxonomy" id="188932"/>
    <lineage>
        <taxon>Bacteria</taxon>
        <taxon>Pseudomonadati</taxon>
        <taxon>Bacteroidota</taxon>
        <taxon>Sphingobacteriia</taxon>
        <taxon>Sphingobacteriales</taxon>
        <taxon>Sphingobacteriaceae</taxon>
        <taxon>Pedobacter</taxon>
    </lineage>
</organism>
<dbReference type="InterPro" id="IPR050351">
    <property type="entry name" value="BphY/WalK/GraS-like"/>
</dbReference>
<keyword evidence="8" id="KW-0418">Kinase</keyword>
<dbReference type="Gene3D" id="3.30.565.10">
    <property type="entry name" value="Histidine kinase-like ATPase, C-terminal domain"/>
    <property type="match status" value="1"/>
</dbReference>
<dbReference type="InterPro" id="IPR036097">
    <property type="entry name" value="HisK_dim/P_sf"/>
</dbReference>
<evidence type="ECO:0000256" key="3">
    <source>
        <dbReference type="ARBA" id="ARBA00012438"/>
    </source>
</evidence>
<feature type="domain" description="PAS" evidence="15">
    <location>
        <begin position="265"/>
        <end position="312"/>
    </location>
</feature>
<evidence type="ECO:0000256" key="1">
    <source>
        <dbReference type="ARBA" id="ARBA00000085"/>
    </source>
</evidence>
<evidence type="ECO:0000256" key="5">
    <source>
        <dbReference type="ARBA" id="ARBA00022679"/>
    </source>
</evidence>
<dbReference type="EC" id="2.7.13.3" evidence="3"/>
<comment type="catalytic activity">
    <reaction evidence="1">
        <text>ATP + protein L-histidine = ADP + protein N-phospho-L-histidine.</text>
        <dbReference type="EC" id="2.7.13.3"/>
    </reaction>
</comment>
<evidence type="ECO:0000259" key="14">
    <source>
        <dbReference type="PROSITE" id="PS50109"/>
    </source>
</evidence>
<evidence type="ECO:0000256" key="9">
    <source>
        <dbReference type="ARBA" id="ARBA00022840"/>
    </source>
</evidence>
<evidence type="ECO:0000313" key="16">
    <source>
        <dbReference type="EMBL" id="RAJ32213.1"/>
    </source>
</evidence>
<proteinExistence type="predicted"/>
<name>A0A327SXL4_9SPHI</name>
<dbReference type="InterPro" id="IPR000014">
    <property type="entry name" value="PAS"/>
</dbReference>
<evidence type="ECO:0000256" key="6">
    <source>
        <dbReference type="ARBA" id="ARBA00022692"/>
    </source>
</evidence>
<dbReference type="SMART" id="SM00387">
    <property type="entry name" value="HATPase_c"/>
    <property type="match status" value="1"/>
</dbReference>
<dbReference type="NCBIfam" id="TIGR00229">
    <property type="entry name" value="sensory_box"/>
    <property type="match status" value="1"/>
</dbReference>
<evidence type="ECO:0000256" key="4">
    <source>
        <dbReference type="ARBA" id="ARBA00022553"/>
    </source>
</evidence>
<protein>
    <recommendedName>
        <fullName evidence="3">histidine kinase</fullName>
        <ecNumber evidence="3">2.7.13.3</ecNumber>
    </recommendedName>
</protein>
<keyword evidence="9" id="KW-0067">ATP-binding</keyword>
<dbReference type="PROSITE" id="PS50109">
    <property type="entry name" value="HIS_KIN"/>
    <property type="match status" value="1"/>
</dbReference>
<keyword evidence="12 13" id="KW-0472">Membrane</keyword>
<dbReference type="InterPro" id="IPR035965">
    <property type="entry name" value="PAS-like_dom_sf"/>
</dbReference>
<keyword evidence="6 13" id="KW-0812">Transmembrane</keyword>
<dbReference type="GO" id="GO:0005524">
    <property type="term" value="F:ATP binding"/>
    <property type="evidence" value="ECO:0007669"/>
    <property type="project" value="UniProtKB-KW"/>
</dbReference>
<dbReference type="Pfam" id="PF17159">
    <property type="entry name" value="MASE3"/>
    <property type="match status" value="1"/>
</dbReference>
<dbReference type="CDD" id="cd00082">
    <property type="entry name" value="HisKA"/>
    <property type="match status" value="1"/>
</dbReference>
<dbReference type="InterPro" id="IPR033425">
    <property type="entry name" value="MASE3"/>
</dbReference>
<reference evidence="16 17" key="1">
    <citation type="submission" date="2018-06" db="EMBL/GenBank/DDBJ databases">
        <title>Genomic Encyclopedia of Archaeal and Bacterial Type Strains, Phase II (KMG-II): from individual species to whole genera.</title>
        <authorList>
            <person name="Goeker M."/>
        </authorList>
    </citation>
    <scope>NUCLEOTIDE SEQUENCE [LARGE SCALE GENOMIC DNA]</scope>
    <source>
        <strain evidence="16 17">DSM 14825</strain>
    </source>
</reference>
<dbReference type="SMART" id="SM00091">
    <property type="entry name" value="PAS"/>
    <property type="match status" value="1"/>
</dbReference>
<feature type="transmembrane region" description="Helical" evidence="13">
    <location>
        <begin position="67"/>
        <end position="85"/>
    </location>
</feature>
<feature type="transmembrane region" description="Helical" evidence="13">
    <location>
        <begin position="168"/>
        <end position="190"/>
    </location>
</feature>
<sequence length="629" mass="71940">MKASLHSFIKANYRTIFTVGLLVLIFQISMKQNFLLFHTIVELSAIVIAFAVFIVTWNTRKIIDNNYLYFVGMAYVFIGTLDLLHTITYPGLNIIPGTIYYTNQFWIATRFLEALTFIMGFWFLKRKKVLNGDITILTYCLITILLTLSILYWKIFPVCYIAGTGQTAFKITAEYVVIAMLFLAGFLLYSSRNSFSPSVFRLLMLSVFFAILSEFCFTLYVSIFSLPTEIGHYAKLISFFLIYKANVETGFTKPTELIFKDLKDNEEKYRTLTENLPELIFRFDRSFRCLYANYALQQFLSMKQESYTGRKLSHLGLPASFEHLLIKMLITVKQTKLTQETNFDLNEGNYTNSFAIQVIPEYVLEDHKGTYLVICYDITDLRITERRLMELNNTKDKFFSIIAHDLRNPFTSLISFSELIYKNVNRLSPEKIENLAMRMNDSAKQAYILLENLLHWSKMQTGVLKPDLQELDVIELLKEIKHISSSTAIAKGIEIKLEELPAAKIIADKQMMSTILRNIIANAIKFSYANGSIVLKAAERQHEVLFSVMDSGVGIEKQNADLLFKTDSSFSTPGTQNEMGTGLGLRLCREFVEISGGSIWLESEPGLGTTIYFTIPAQDNAVQKDTVVK</sequence>
<dbReference type="PROSITE" id="PS50112">
    <property type="entry name" value="PAS"/>
    <property type="match status" value="1"/>
</dbReference>
<dbReference type="SMART" id="SM00388">
    <property type="entry name" value="HisKA"/>
    <property type="match status" value="1"/>
</dbReference>
<keyword evidence="4" id="KW-0597">Phosphoprotein</keyword>
<dbReference type="Pfam" id="PF00512">
    <property type="entry name" value="HisKA"/>
    <property type="match status" value="1"/>
</dbReference>
<dbReference type="GO" id="GO:0000156">
    <property type="term" value="F:phosphorelay response regulator activity"/>
    <property type="evidence" value="ECO:0007669"/>
    <property type="project" value="TreeGrafter"/>
</dbReference>
<feature type="transmembrane region" description="Helical" evidence="13">
    <location>
        <begin position="105"/>
        <end position="124"/>
    </location>
</feature>
<dbReference type="Pfam" id="PF08448">
    <property type="entry name" value="PAS_4"/>
    <property type="match status" value="1"/>
</dbReference>
<dbReference type="PRINTS" id="PR00344">
    <property type="entry name" value="BCTRLSENSOR"/>
</dbReference>
<comment type="subcellular location">
    <subcellularLocation>
        <location evidence="2">Membrane</location>
        <topology evidence="2">Multi-pass membrane protein</topology>
    </subcellularLocation>
</comment>
<evidence type="ECO:0000313" key="17">
    <source>
        <dbReference type="Proteomes" id="UP000249754"/>
    </source>
</evidence>
<dbReference type="SUPFAM" id="SSF47384">
    <property type="entry name" value="Homodimeric domain of signal transducing histidine kinase"/>
    <property type="match status" value="1"/>
</dbReference>
<dbReference type="EMBL" id="QLLR01000006">
    <property type="protein sequence ID" value="RAJ32213.1"/>
    <property type="molecule type" value="Genomic_DNA"/>
</dbReference>
<keyword evidence="10 13" id="KW-1133">Transmembrane helix</keyword>
<comment type="caution">
    <text evidence="16">The sequence shown here is derived from an EMBL/GenBank/DDBJ whole genome shotgun (WGS) entry which is preliminary data.</text>
</comment>
<evidence type="ECO:0000256" key="10">
    <source>
        <dbReference type="ARBA" id="ARBA00022989"/>
    </source>
</evidence>
<dbReference type="Gene3D" id="1.10.287.130">
    <property type="match status" value="1"/>
</dbReference>
<dbReference type="Pfam" id="PF02518">
    <property type="entry name" value="HATPase_c"/>
    <property type="match status" value="1"/>
</dbReference>
<dbReference type="GO" id="GO:0007234">
    <property type="term" value="P:osmosensory signaling via phosphorelay pathway"/>
    <property type="evidence" value="ECO:0007669"/>
    <property type="project" value="TreeGrafter"/>
</dbReference>